<reference evidence="2" key="1">
    <citation type="submission" date="2016-10" db="EMBL/GenBank/DDBJ databases">
        <authorList>
            <person name="Varghese N."/>
            <person name="Submissions S."/>
        </authorList>
    </citation>
    <scope>NUCLEOTIDE SEQUENCE [LARGE SCALE GENOMIC DNA]</scope>
    <source>
        <strain evidence="2">DSM 19181</strain>
    </source>
</reference>
<protein>
    <submittedName>
        <fullName evidence="1">Uncharacterized protein</fullName>
    </submittedName>
</protein>
<name>A0A1G9G2F6_9LACT</name>
<evidence type="ECO:0000313" key="2">
    <source>
        <dbReference type="Proteomes" id="UP000199433"/>
    </source>
</evidence>
<evidence type="ECO:0000313" key="1">
    <source>
        <dbReference type="EMBL" id="SDK94821.1"/>
    </source>
</evidence>
<dbReference type="RefSeq" id="WP_281241351.1">
    <property type="nucleotide sequence ID" value="NZ_FNFK01000094.1"/>
</dbReference>
<sequence>MNIFDYENEDSIGYVSSVDTATLVISVENEKMLSHLQVNHLPE</sequence>
<accession>A0A1G9G2F6</accession>
<organism evidence="1 2">
    <name type="scientific">Alkalibacterium thalassium</name>
    <dbReference type="NCBI Taxonomy" id="426701"/>
    <lineage>
        <taxon>Bacteria</taxon>
        <taxon>Bacillati</taxon>
        <taxon>Bacillota</taxon>
        <taxon>Bacilli</taxon>
        <taxon>Lactobacillales</taxon>
        <taxon>Carnobacteriaceae</taxon>
        <taxon>Alkalibacterium</taxon>
    </lineage>
</organism>
<keyword evidence="2" id="KW-1185">Reference proteome</keyword>
<dbReference type="Proteomes" id="UP000199433">
    <property type="component" value="Unassembled WGS sequence"/>
</dbReference>
<dbReference type="STRING" id="426701.SAMN04488098_10944"/>
<proteinExistence type="predicted"/>
<gene>
    <name evidence="1" type="ORF">SAMN04488098_10944</name>
</gene>
<dbReference type="AlphaFoldDB" id="A0A1G9G2F6"/>
<dbReference type="EMBL" id="FNFK01000094">
    <property type="protein sequence ID" value="SDK94821.1"/>
    <property type="molecule type" value="Genomic_DNA"/>
</dbReference>